<dbReference type="eggNOG" id="KOG4198">
    <property type="taxonomic scope" value="Eukaryota"/>
</dbReference>
<dbReference type="Pfam" id="PF00641">
    <property type="entry name" value="Zn_ribbon_RanBP"/>
    <property type="match status" value="1"/>
</dbReference>
<feature type="domain" description="RanBP2-type" evidence="5">
    <location>
        <begin position="186"/>
        <end position="214"/>
    </location>
</feature>
<keyword evidence="2 4" id="KW-0863">Zinc-finger</keyword>
<evidence type="ECO:0000256" key="1">
    <source>
        <dbReference type="ARBA" id="ARBA00022723"/>
    </source>
</evidence>
<keyword evidence="7" id="KW-1185">Reference proteome</keyword>
<dbReference type="InterPro" id="IPR001876">
    <property type="entry name" value="Znf_RanBP2"/>
</dbReference>
<accession>A0A088S093</accession>
<proteinExistence type="predicted"/>
<dbReference type="GO" id="GO:0003729">
    <property type="term" value="F:mRNA binding"/>
    <property type="evidence" value="ECO:0007669"/>
    <property type="project" value="TreeGrafter"/>
</dbReference>
<protein>
    <recommendedName>
        <fullName evidence="5">RanBP2-type domain-containing protein</fullName>
    </recommendedName>
</protein>
<dbReference type="InterPro" id="IPR036443">
    <property type="entry name" value="Znf_RanBP2_sf"/>
</dbReference>
<sequence length="305" mass="33243">MLKLRGLVRVKTGAAERYLLPVCLTAQCYTASAPGKWKCACGLHNFDFHSECYSCHEKRTDTPTAKTVSPLSLLGDVQLEDGDFAEVHSSSTERDKVHSVEGVWICPACYTVNGSQRVACTYCREMRPLLQPRGAAGTPMDTHARRFGKVAVASSPPPTVSSSAVAAMTDFSSELSDDFVPQQPFKKGDWYCACGVHNFSRNMHCRKCHEPRTPSSSATPKEGLLVSRPGDWECLKCKMYNFSWRTVCKRCNEAQPLPNAAPFSAPPDSDVPTGMAAGWVCQACHSLNPADDAVLCVICGSPKRA</sequence>
<evidence type="ECO:0000313" key="6">
    <source>
        <dbReference type="EMBL" id="AIO01621.1"/>
    </source>
</evidence>
<dbReference type="Gene3D" id="4.10.1060.10">
    <property type="entry name" value="Zinc finger, RanBP2-type"/>
    <property type="match status" value="4"/>
</dbReference>
<dbReference type="AlphaFoldDB" id="A0A088S093"/>
<dbReference type="VEuPathDB" id="TriTrypDB:LPAL13_330041700"/>
<evidence type="ECO:0000313" key="7">
    <source>
        <dbReference type="Proteomes" id="UP000063063"/>
    </source>
</evidence>
<dbReference type="VEuPathDB" id="TriTrypDB:LPMP_333330"/>
<dbReference type="GeneID" id="22578486"/>
<reference evidence="6 7" key="1">
    <citation type="journal article" date="2015" name="Sci. Rep.">
        <title>The genome of Leishmania panamensis: insights into genomics of the L. (Viannia) subgenus.</title>
        <authorList>
            <person name="Llanes A."/>
            <person name="Restrepo C.M."/>
            <person name="Vecchio G.D."/>
            <person name="Anguizola F.J."/>
            <person name="Lleonart R."/>
        </authorList>
    </citation>
    <scope>NUCLEOTIDE SEQUENCE [LARGE SCALE GENOMIC DNA]</scope>
    <source>
        <strain evidence="6 7">MHOM/PA/94/PSC-1</strain>
    </source>
</reference>
<name>A0A088S093_LEIPA</name>
<dbReference type="PANTHER" id="PTHR23111">
    <property type="entry name" value="ZINC FINGER PROTEIN"/>
    <property type="match status" value="1"/>
</dbReference>
<evidence type="ECO:0000256" key="4">
    <source>
        <dbReference type="PROSITE-ProRule" id="PRU00322"/>
    </source>
</evidence>
<dbReference type="OrthoDB" id="448399at2759"/>
<dbReference type="SUPFAM" id="SSF90209">
    <property type="entry name" value="Ran binding protein zinc finger-like"/>
    <property type="match status" value="2"/>
</dbReference>
<dbReference type="SMART" id="SM00547">
    <property type="entry name" value="ZnF_RBZ"/>
    <property type="match status" value="5"/>
</dbReference>
<dbReference type="Proteomes" id="UP000063063">
    <property type="component" value="Chromosome 33"/>
</dbReference>
<gene>
    <name evidence="6" type="ORF">LPMP_333330</name>
</gene>
<keyword evidence="3" id="KW-0862">Zinc</keyword>
<organism evidence="6 7">
    <name type="scientific">Leishmania panamensis</name>
    <dbReference type="NCBI Taxonomy" id="5679"/>
    <lineage>
        <taxon>Eukaryota</taxon>
        <taxon>Discoba</taxon>
        <taxon>Euglenozoa</taxon>
        <taxon>Kinetoplastea</taxon>
        <taxon>Metakinetoplastina</taxon>
        <taxon>Trypanosomatida</taxon>
        <taxon>Trypanosomatidae</taxon>
        <taxon>Leishmaniinae</taxon>
        <taxon>Leishmania</taxon>
        <taxon>Leishmania guyanensis species complex</taxon>
    </lineage>
</organism>
<evidence type="ECO:0000259" key="5">
    <source>
        <dbReference type="PROSITE" id="PS50199"/>
    </source>
</evidence>
<dbReference type="GO" id="GO:0008270">
    <property type="term" value="F:zinc ion binding"/>
    <property type="evidence" value="ECO:0007669"/>
    <property type="project" value="UniProtKB-KW"/>
</dbReference>
<feature type="domain" description="RanBP2-type" evidence="5">
    <location>
        <begin position="100"/>
        <end position="129"/>
    </location>
</feature>
<feature type="domain" description="RanBP2-type" evidence="5">
    <location>
        <begin position="228"/>
        <end position="257"/>
    </location>
</feature>
<evidence type="ECO:0000256" key="2">
    <source>
        <dbReference type="ARBA" id="ARBA00022771"/>
    </source>
</evidence>
<dbReference type="PROSITE" id="PS01358">
    <property type="entry name" value="ZF_RANBP2_1"/>
    <property type="match status" value="2"/>
</dbReference>
<evidence type="ECO:0000256" key="3">
    <source>
        <dbReference type="ARBA" id="ARBA00022833"/>
    </source>
</evidence>
<dbReference type="KEGG" id="lpan:LPMP_333330"/>
<dbReference type="RefSeq" id="XP_010702421.1">
    <property type="nucleotide sequence ID" value="XM_010704119.1"/>
</dbReference>
<keyword evidence="1" id="KW-0479">Metal-binding</keyword>
<dbReference type="PANTHER" id="PTHR23111:SF40">
    <property type="entry name" value="RNA-BINDING PROTEIN INVOLVED IN HETEROCHROMATIN ASSEMBLY-RELATED"/>
    <property type="match status" value="1"/>
</dbReference>
<dbReference type="PROSITE" id="PS50199">
    <property type="entry name" value="ZF_RANBP2_2"/>
    <property type="match status" value="3"/>
</dbReference>
<dbReference type="EMBL" id="CP009402">
    <property type="protein sequence ID" value="AIO01621.1"/>
    <property type="molecule type" value="Genomic_DNA"/>
</dbReference>